<dbReference type="EMBL" id="BEZZ01204437">
    <property type="protein sequence ID" value="GCC47129.1"/>
    <property type="molecule type" value="Genomic_DNA"/>
</dbReference>
<evidence type="ECO:0000259" key="5">
    <source>
        <dbReference type="Pfam" id="PF00005"/>
    </source>
</evidence>
<dbReference type="OrthoDB" id="66620at2759"/>
<protein>
    <recommendedName>
        <fullName evidence="5">ABC transporter domain-containing protein</fullName>
    </recommendedName>
</protein>
<dbReference type="InterPro" id="IPR027417">
    <property type="entry name" value="P-loop_NTPase"/>
</dbReference>
<evidence type="ECO:0000256" key="2">
    <source>
        <dbReference type="ARBA" id="ARBA00022737"/>
    </source>
</evidence>
<evidence type="ECO:0000313" key="6">
    <source>
        <dbReference type="EMBL" id="GCC47129.1"/>
    </source>
</evidence>
<keyword evidence="4" id="KW-0067">ATP-binding</keyword>
<dbReference type="PANTHER" id="PTHR43790:SF9">
    <property type="entry name" value="GALACTOFURANOSE TRANSPORTER ATP-BINDING PROTEIN YTFR"/>
    <property type="match status" value="1"/>
</dbReference>
<dbReference type="PANTHER" id="PTHR43790">
    <property type="entry name" value="CARBOHYDRATE TRANSPORT ATP-BINDING PROTEIN MG119-RELATED"/>
    <property type="match status" value="1"/>
</dbReference>
<gene>
    <name evidence="6" type="ORF">chiPu_0031230</name>
</gene>
<dbReference type="Proteomes" id="UP000287033">
    <property type="component" value="Unassembled WGS sequence"/>
</dbReference>
<keyword evidence="1" id="KW-0813">Transport</keyword>
<evidence type="ECO:0000256" key="1">
    <source>
        <dbReference type="ARBA" id="ARBA00022448"/>
    </source>
</evidence>
<reference evidence="6 7" key="1">
    <citation type="journal article" date="2018" name="Nat. Ecol. Evol.">
        <title>Shark genomes provide insights into elasmobranch evolution and the origin of vertebrates.</title>
        <authorList>
            <person name="Hara Y"/>
            <person name="Yamaguchi K"/>
            <person name="Onimaru K"/>
            <person name="Kadota M"/>
            <person name="Koyanagi M"/>
            <person name="Keeley SD"/>
            <person name="Tatsumi K"/>
            <person name="Tanaka K"/>
            <person name="Motone F"/>
            <person name="Kageyama Y"/>
            <person name="Nozu R"/>
            <person name="Adachi N"/>
            <person name="Nishimura O"/>
            <person name="Nakagawa R"/>
            <person name="Tanegashima C"/>
            <person name="Kiyatake I"/>
            <person name="Matsumoto R"/>
            <person name="Murakumo K"/>
            <person name="Nishida K"/>
            <person name="Terakita A"/>
            <person name="Kuratani S"/>
            <person name="Sato K"/>
            <person name="Hyodo S Kuraku.S."/>
        </authorList>
    </citation>
    <scope>NUCLEOTIDE SEQUENCE [LARGE SCALE GENOMIC DNA]</scope>
</reference>
<dbReference type="Gene3D" id="3.40.50.300">
    <property type="entry name" value="P-loop containing nucleotide triphosphate hydrolases"/>
    <property type="match status" value="1"/>
</dbReference>
<keyword evidence="3" id="KW-0547">Nucleotide-binding</keyword>
<organism evidence="6 7">
    <name type="scientific">Chiloscyllium punctatum</name>
    <name type="common">Brownbanded bambooshark</name>
    <name type="synonym">Hemiscyllium punctatum</name>
    <dbReference type="NCBI Taxonomy" id="137246"/>
    <lineage>
        <taxon>Eukaryota</taxon>
        <taxon>Metazoa</taxon>
        <taxon>Chordata</taxon>
        <taxon>Craniata</taxon>
        <taxon>Vertebrata</taxon>
        <taxon>Chondrichthyes</taxon>
        <taxon>Elasmobranchii</taxon>
        <taxon>Galeomorphii</taxon>
        <taxon>Galeoidea</taxon>
        <taxon>Orectolobiformes</taxon>
        <taxon>Hemiscylliidae</taxon>
        <taxon>Chiloscyllium</taxon>
    </lineage>
</organism>
<evidence type="ECO:0000313" key="7">
    <source>
        <dbReference type="Proteomes" id="UP000287033"/>
    </source>
</evidence>
<dbReference type="InterPro" id="IPR050107">
    <property type="entry name" value="ABC_carbohydrate_import_ATPase"/>
</dbReference>
<evidence type="ECO:0000256" key="4">
    <source>
        <dbReference type="ARBA" id="ARBA00022840"/>
    </source>
</evidence>
<feature type="non-terminal residue" evidence="6">
    <location>
        <position position="158"/>
    </location>
</feature>
<dbReference type="Pfam" id="PF00005">
    <property type="entry name" value="ABC_tran"/>
    <property type="match status" value="1"/>
</dbReference>
<dbReference type="SUPFAM" id="SSF52540">
    <property type="entry name" value="P-loop containing nucleoside triphosphate hydrolases"/>
    <property type="match status" value="1"/>
</dbReference>
<dbReference type="InterPro" id="IPR003439">
    <property type="entry name" value="ABC_transporter-like_ATP-bd"/>
</dbReference>
<evidence type="ECO:0000256" key="3">
    <source>
        <dbReference type="ARBA" id="ARBA00022741"/>
    </source>
</evidence>
<dbReference type="GO" id="GO:0016887">
    <property type="term" value="F:ATP hydrolysis activity"/>
    <property type="evidence" value="ECO:0007669"/>
    <property type="project" value="InterPro"/>
</dbReference>
<keyword evidence="7" id="KW-1185">Reference proteome</keyword>
<dbReference type="AlphaFoldDB" id="A0A401TWW6"/>
<feature type="domain" description="ABC transporter" evidence="5">
    <location>
        <begin position="33"/>
        <end position="148"/>
    </location>
</feature>
<dbReference type="STRING" id="137246.A0A401TWW6"/>
<proteinExistence type="predicted"/>
<name>A0A401TWW6_CHIPU</name>
<comment type="caution">
    <text evidence="6">The sequence shown here is derived from an EMBL/GenBank/DDBJ whole genome shotgun (WGS) entry which is preliminary data.</text>
</comment>
<keyword evidence="2" id="KW-0677">Repeat</keyword>
<sequence length="158" mass="16627">MELSGSIAAEPRPSTSLLMVGGINKRFGGVRALRDVNFEVRAGEVHALLGENGAGKSTLIKILSGVHAADSGAIEIAGNPVTFDSPARSREAGIAVVYQDLSLVESLSVADNLLLGREPRARFGFVRKRELMARAEAFLGELGIPLDTRATVGSLPFA</sequence>
<dbReference type="GO" id="GO:0005524">
    <property type="term" value="F:ATP binding"/>
    <property type="evidence" value="ECO:0007669"/>
    <property type="project" value="UniProtKB-KW"/>
</dbReference>
<accession>A0A401TWW6</accession>